<dbReference type="InterPro" id="IPR050325">
    <property type="entry name" value="Prot/Nucl_acid_deglycase"/>
</dbReference>
<dbReference type="PANTHER" id="PTHR48094:SF12">
    <property type="entry name" value="PARKINSON DISEASE PROTEIN 7 HOMOLOG"/>
    <property type="match status" value="1"/>
</dbReference>
<dbReference type="CDD" id="cd03135">
    <property type="entry name" value="GATase1_DJ-1"/>
    <property type="match status" value="1"/>
</dbReference>
<dbReference type="GO" id="GO:0006508">
    <property type="term" value="P:proteolysis"/>
    <property type="evidence" value="ECO:0007669"/>
    <property type="project" value="UniProtKB-KW"/>
</dbReference>
<dbReference type="SUPFAM" id="SSF52317">
    <property type="entry name" value="Class I glutamine amidotransferase-like"/>
    <property type="match status" value="1"/>
</dbReference>
<dbReference type="PANTHER" id="PTHR48094">
    <property type="entry name" value="PROTEIN/NUCLEIC ACID DEGLYCASE DJ-1-RELATED"/>
    <property type="match status" value="1"/>
</dbReference>
<keyword evidence="3" id="KW-0645">Protease</keyword>
<evidence type="ECO:0000313" key="4">
    <source>
        <dbReference type="Proteomes" id="UP000032309"/>
    </source>
</evidence>
<evidence type="ECO:0000259" key="2">
    <source>
        <dbReference type="Pfam" id="PF01965"/>
    </source>
</evidence>
<dbReference type="Pfam" id="PF01965">
    <property type="entry name" value="DJ-1_PfpI"/>
    <property type="match status" value="1"/>
</dbReference>
<dbReference type="InterPro" id="IPR029062">
    <property type="entry name" value="Class_I_gatase-like"/>
</dbReference>
<dbReference type="RefSeq" id="WP_082059148.1">
    <property type="nucleotide sequence ID" value="NZ_BAFN01000001.1"/>
</dbReference>
<dbReference type="Proteomes" id="UP000032309">
    <property type="component" value="Unassembled WGS sequence"/>
</dbReference>
<proteinExistence type="predicted"/>
<protein>
    <submittedName>
        <fullName evidence="3">PfpI family intracellular protease</fullName>
    </submittedName>
</protein>
<comment type="caution">
    <text evidence="3">The sequence shown here is derived from an EMBL/GenBank/DDBJ whole genome shotgun (WGS) entry which is preliminary data.</text>
</comment>
<organism evidence="3 4">
    <name type="scientific">Candidatus Brocadia sinica JPN1</name>
    <dbReference type="NCBI Taxonomy" id="1197129"/>
    <lineage>
        <taxon>Bacteria</taxon>
        <taxon>Pseudomonadati</taxon>
        <taxon>Planctomycetota</taxon>
        <taxon>Candidatus Brocadiia</taxon>
        <taxon>Candidatus Brocadiales</taxon>
        <taxon>Candidatus Brocadiaceae</taxon>
        <taxon>Candidatus Brocadia</taxon>
    </lineage>
</organism>
<keyword evidence="1" id="KW-0472">Membrane</keyword>
<feature type="transmembrane region" description="Helical" evidence="1">
    <location>
        <begin position="12"/>
        <end position="31"/>
    </location>
</feature>
<dbReference type="GO" id="GO:0008233">
    <property type="term" value="F:peptidase activity"/>
    <property type="evidence" value="ECO:0007669"/>
    <property type="project" value="UniProtKB-KW"/>
</dbReference>
<gene>
    <name evidence="3" type="ORF">BROSI_A2064</name>
</gene>
<accession>A0ABQ0JYI5</accession>
<dbReference type="EMBL" id="BAFN01000001">
    <property type="protein sequence ID" value="GAN33539.1"/>
    <property type="molecule type" value="Genomic_DNA"/>
</dbReference>
<dbReference type="Gene3D" id="3.40.50.880">
    <property type="match status" value="1"/>
</dbReference>
<reference evidence="4" key="1">
    <citation type="journal article" date="2015" name="Genome Announc.">
        <title>Draft Genome Sequence of an Anaerobic Ammonium-Oxidizing Bacterium, "Candidatus Brocadia sinica".</title>
        <authorList>
            <person name="Oshiki M."/>
            <person name="Shinyako-Hata K."/>
            <person name="Satoh H."/>
            <person name="Okabe S."/>
        </authorList>
    </citation>
    <scope>NUCLEOTIDE SEQUENCE [LARGE SCALE GENOMIC DNA]</scope>
    <source>
        <strain evidence="4">JPN1</strain>
    </source>
</reference>
<name>A0ABQ0JYI5_9BACT</name>
<keyword evidence="3" id="KW-0378">Hydrolase</keyword>
<feature type="domain" description="DJ-1/PfpI" evidence="2">
    <location>
        <begin position="38"/>
        <end position="200"/>
    </location>
</feature>
<sequence>MRNRFLTPGLPFASFIFLSMLIVNVMGESAMQSAKEKKAVMIIASNNFRDEELLKPREVLEKNGVTVTVASSSLKEATGMLGAKVKPDILFTDITVTDYDTVIFIGGSGAGEYWDNPIAHKIANDANNAKKIVGAICIAPVTLARAGLLKNKKVTTYSSTINDIKSAGAKYTGNDVERDGNIITASGPAAAQKFGEAIVKALSQ</sequence>
<keyword evidence="1" id="KW-0812">Transmembrane</keyword>
<keyword evidence="4" id="KW-1185">Reference proteome</keyword>
<keyword evidence="1" id="KW-1133">Transmembrane helix</keyword>
<evidence type="ECO:0000313" key="3">
    <source>
        <dbReference type="EMBL" id="GAN33539.1"/>
    </source>
</evidence>
<evidence type="ECO:0000256" key="1">
    <source>
        <dbReference type="SAM" id="Phobius"/>
    </source>
</evidence>
<dbReference type="InterPro" id="IPR002818">
    <property type="entry name" value="DJ-1/PfpI"/>
</dbReference>